<evidence type="ECO:0000313" key="8">
    <source>
        <dbReference type="Proteomes" id="UP000245474"/>
    </source>
</evidence>
<dbReference type="Pfam" id="PF04085">
    <property type="entry name" value="MreC"/>
    <property type="match status" value="1"/>
</dbReference>
<comment type="function">
    <text evidence="5">Involved in formation and maintenance of cell shape.</text>
</comment>
<dbReference type="Gene3D" id="2.40.10.340">
    <property type="entry name" value="Rod shape-determining protein MreC, domain 1"/>
    <property type="match status" value="1"/>
</dbReference>
<evidence type="ECO:0000256" key="5">
    <source>
        <dbReference type="PIRNR" id="PIRNR038471"/>
    </source>
</evidence>
<organism evidence="7 8">
    <name type="scientific">Sediminicurvatus halobius</name>
    <dbReference type="NCBI Taxonomy" id="2182432"/>
    <lineage>
        <taxon>Bacteria</taxon>
        <taxon>Pseudomonadati</taxon>
        <taxon>Pseudomonadota</taxon>
        <taxon>Gammaproteobacteria</taxon>
        <taxon>Chromatiales</taxon>
        <taxon>Ectothiorhodospiraceae</taxon>
        <taxon>Sediminicurvatus</taxon>
    </lineage>
</organism>
<gene>
    <name evidence="7" type="ORF">DEM34_02905</name>
</gene>
<dbReference type="InterPro" id="IPR042177">
    <property type="entry name" value="Cell/Rod_1"/>
</dbReference>
<evidence type="ECO:0000256" key="2">
    <source>
        <dbReference type="ARBA" id="ARBA00013855"/>
    </source>
</evidence>
<dbReference type="EMBL" id="QFFI01000003">
    <property type="protein sequence ID" value="PWG65283.1"/>
    <property type="molecule type" value="Genomic_DNA"/>
</dbReference>
<keyword evidence="8" id="KW-1185">Reference proteome</keyword>
<dbReference type="NCBIfam" id="TIGR00219">
    <property type="entry name" value="mreC"/>
    <property type="match status" value="1"/>
</dbReference>
<protein>
    <recommendedName>
        <fullName evidence="2 5">Cell shape-determining protein MreC</fullName>
    </recommendedName>
    <alternativeName>
        <fullName evidence="4 5">Cell shape protein MreC</fullName>
    </alternativeName>
</protein>
<dbReference type="PANTHER" id="PTHR34138">
    <property type="entry name" value="CELL SHAPE-DETERMINING PROTEIN MREC"/>
    <property type="match status" value="1"/>
</dbReference>
<dbReference type="PANTHER" id="PTHR34138:SF1">
    <property type="entry name" value="CELL SHAPE-DETERMINING PROTEIN MREC"/>
    <property type="match status" value="1"/>
</dbReference>
<dbReference type="AlphaFoldDB" id="A0A2U2N854"/>
<dbReference type="GO" id="GO:0005886">
    <property type="term" value="C:plasma membrane"/>
    <property type="evidence" value="ECO:0007669"/>
    <property type="project" value="TreeGrafter"/>
</dbReference>
<comment type="caution">
    <text evidence="7">The sequence shown here is derived from an EMBL/GenBank/DDBJ whole genome shotgun (WGS) entry which is preliminary data.</text>
</comment>
<dbReference type="InterPro" id="IPR007221">
    <property type="entry name" value="MreC"/>
</dbReference>
<evidence type="ECO:0000256" key="1">
    <source>
        <dbReference type="ARBA" id="ARBA00009369"/>
    </source>
</evidence>
<dbReference type="InterPro" id="IPR055342">
    <property type="entry name" value="MreC_beta-barrel_core"/>
</dbReference>
<reference evidence="7 8" key="1">
    <citation type="submission" date="2018-05" db="EMBL/GenBank/DDBJ databases">
        <title>Spiribacter halobius sp. nov., a moderately halophilic bacterium isolated from marine solar saltern.</title>
        <authorList>
            <person name="Zheng W.-S."/>
            <person name="Lu D.-C."/>
            <person name="Du Z.-J."/>
        </authorList>
    </citation>
    <scope>NUCLEOTIDE SEQUENCE [LARGE SCALE GENOMIC DNA]</scope>
    <source>
        <strain evidence="7 8">E85</strain>
    </source>
</reference>
<dbReference type="Gene3D" id="2.40.10.350">
    <property type="entry name" value="Rod shape-determining protein MreC, domain 2"/>
    <property type="match status" value="1"/>
</dbReference>
<dbReference type="PIRSF" id="PIRSF038471">
    <property type="entry name" value="MreC"/>
    <property type="match status" value="1"/>
</dbReference>
<evidence type="ECO:0000256" key="4">
    <source>
        <dbReference type="ARBA" id="ARBA00032089"/>
    </source>
</evidence>
<keyword evidence="3 5" id="KW-0133">Cell shape</keyword>
<name>A0A2U2N854_9GAMM</name>
<dbReference type="OrthoDB" id="9808025at2"/>
<evidence type="ECO:0000313" key="7">
    <source>
        <dbReference type="EMBL" id="PWG65283.1"/>
    </source>
</evidence>
<dbReference type="InterPro" id="IPR042175">
    <property type="entry name" value="Cell/Rod_MreC_2"/>
</dbReference>
<evidence type="ECO:0000256" key="3">
    <source>
        <dbReference type="ARBA" id="ARBA00022960"/>
    </source>
</evidence>
<feature type="domain" description="Rod shape-determining protein MreC beta-barrel core" evidence="6">
    <location>
        <begin position="121"/>
        <end position="266"/>
    </location>
</feature>
<accession>A0A2U2N854</accession>
<evidence type="ECO:0000259" key="6">
    <source>
        <dbReference type="Pfam" id="PF04085"/>
    </source>
</evidence>
<proteinExistence type="inferred from homology"/>
<comment type="similarity">
    <text evidence="1 5">Belongs to the MreC family.</text>
</comment>
<dbReference type="GO" id="GO:0008360">
    <property type="term" value="P:regulation of cell shape"/>
    <property type="evidence" value="ECO:0007669"/>
    <property type="project" value="UniProtKB-KW"/>
</dbReference>
<dbReference type="Proteomes" id="UP000245474">
    <property type="component" value="Unassembled WGS sequence"/>
</dbReference>
<sequence>MFTQGPSITARLVLLGLLSVVLMTLDHRQNLLEPVRHTLSAVVHPVRVAASLPLELTGLASTQLTSRRDLIEENARLRNQQLLYEARLQRLDALEVENIRLRDLLDSAYELEEPVLIAELVAVDLDPYTHLIQIDKGTGDGVYAGQPVIDANGIIGQVDEAGPFSATVRLISDPSHAIPVQVNRNGLRSVAVGNGNLHTLDLTSLPNNADIRPGDLLVTSGLGGRFPAGYPVGRVSAVDTDPGEAFADITVEPSGALNRIQEVLLIRREQGERAALAADEGQSGTDDAGARP</sequence>